<proteinExistence type="predicted"/>
<dbReference type="RefSeq" id="WP_377818066.1">
    <property type="nucleotide sequence ID" value="NZ_JBHSLU010000161.1"/>
</dbReference>
<protein>
    <submittedName>
        <fullName evidence="1">Uncharacterized protein</fullName>
    </submittedName>
</protein>
<reference evidence="2" key="1">
    <citation type="journal article" date="2019" name="Int. J. Syst. Evol. Microbiol.">
        <title>The Global Catalogue of Microorganisms (GCM) 10K type strain sequencing project: providing services to taxonomists for standard genome sequencing and annotation.</title>
        <authorList>
            <consortium name="The Broad Institute Genomics Platform"/>
            <consortium name="The Broad Institute Genome Sequencing Center for Infectious Disease"/>
            <person name="Wu L."/>
            <person name="Ma J."/>
        </authorList>
    </citation>
    <scope>NUCLEOTIDE SEQUENCE [LARGE SCALE GENOMIC DNA]</scope>
    <source>
        <strain evidence="2">CCUG 43117</strain>
    </source>
</reference>
<keyword evidence="2" id="KW-1185">Reference proteome</keyword>
<dbReference type="Proteomes" id="UP001596060">
    <property type="component" value="Unassembled WGS sequence"/>
</dbReference>
<evidence type="ECO:0000313" key="1">
    <source>
        <dbReference type="EMBL" id="MFC5509311.1"/>
    </source>
</evidence>
<sequence>MPSVFPAWMTDLPMQQQSVLVLALRGPDGIRKHHPCKDIVRAYRGSVLLAAKYGRPLRVGEKADTFMSMELISNPELWQIALELFFDVIDELPHHYIAHLVHGAHILACHHPNETLRDRWRVFYERAVDDAHMAVEPDQVMNERLGDWGRKWWDKEAAA</sequence>
<evidence type="ECO:0000313" key="2">
    <source>
        <dbReference type="Proteomes" id="UP001596060"/>
    </source>
</evidence>
<comment type="caution">
    <text evidence="1">The sequence shown here is derived from an EMBL/GenBank/DDBJ whole genome shotgun (WGS) entry which is preliminary data.</text>
</comment>
<dbReference type="EMBL" id="JBHSLU010000161">
    <property type="protein sequence ID" value="MFC5509311.1"/>
    <property type="molecule type" value="Genomic_DNA"/>
</dbReference>
<accession>A0ABW0P9G9</accession>
<organism evidence="1 2">
    <name type="scientific">Bosea massiliensis</name>
    <dbReference type="NCBI Taxonomy" id="151419"/>
    <lineage>
        <taxon>Bacteria</taxon>
        <taxon>Pseudomonadati</taxon>
        <taxon>Pseudomonadota</taxon>
        <taxon>Alphaproteobacteria</taxon>
        <taxon>Hyphomicrobiales</taxon>
        <taxon>Boseaceae</taxon>
        <taxon>Bosea</taxon>
    </lineage>
</organism>
<name>A0ABW0P9G9_9HYPH</name>
<gene>
    <name evidence="1" type="ORF">ACFPN9_29280</name>
</gene>